<comment type="caution">
    <text evidence="2">The sequence shown here is derived from an EMBL/GenBank/DDBJ whole genome shotgun (WGS) entry which is preliminary data.</text>
</comment>
<feature type="transmembrane region" description="Helical" evidence="1">
    <location>
        <begin position="7"/>
        <end position="32"/>
    </location>
</feature>
<dbReference type="EMBL" id="SRMA01026643">
    <property type="protein sequence ID" value="TRY81321.1"/>
    <property type="molecule type" value="Genomic_DNA"/>
</dbReference>
<dbReference type="OrthoDB" id="8843716at2759"/>
<organism evidence="2 3">
    <name type="scientific">Danionella cerebrum</name>
    <dbReference type="NCBI Taxonomy" id="2873325"/>
    <lineage>
        <taxon>Eukaryota</taxon>
        <taxon>Metazoa</taxon>
        <taxon>Chordata</taxon>
        <taxon>Craniata</taxon>
        <taxon>Vertebrata</taxon>
        <taxon>Euteleostomi</taxon>
        <taxon>Actinopterygii</taxon>
        <taxon>Neopterygii</taxon>
        <taxon>Teleostei</taxon>
        <taxon>Ostariophysi</taxon>
        <taxon>Cypriniformes</taxon>
        <taxon>Danionidae</taxon>
        <taxon>Danioninae</taxon>
        <taxon>Danionella</taxon>
    </lineage>
</organism>
<feature type="transmembrane region" description="Helical" evidence="1">
    <location>
        <begin position="104"/>
        <end position="128"/>
    </location>
</feature>
<evidence type="ECO:0000313" key="3">
    <source>
        <dbReference type="Proteomes" id="UP000316079"/>
    </source>
</evidence>
<dbReference type="Proteomes" id="UP000316079">
    <property type="component" value="Unassembled WGS sequence"/>
</dbReference>
<sequence length="188" mass="21180">WVSLLALYVVLAVTVGGVLLCWCCWAPGWFLWRIKTSTTPLLDSISSMKSEFLPVQKPSTSTESASYSTQSSFVSSSTSEMNQNYSTTDFYTWNETGLNTVFEVWIIMLLAATSGGIFLTGLTGICLFCRRQTTFIAACQRSMPWKMNIVWHRCPILLGLRNFSISSKFLATSKICFNCSFLEKKHKQ</sequence>
<dbReference type="AlphaFoldDB" id="A0A553PUG7"/>
<keyword evidence="1" id="KW-0472">Membrane</keyword>
<keyword evidence="3" id="KW-1185">Reference proteome</keyword>
<evidence type="ECO:0000256" key="1">
    <source>
        <dbReference type="SAM" id="Phobius"/>
    </source>
</evidence>
<feature type="non-terminal residue" evidence="2">
    <location>
        <position position="1"/>
    </location>
</feature>
<evidence type="ECO:0000313" key="2">
    <source>
        <dbReference type="EMBL" id="TRY81321.1"/>
    </source>
</evidence>
<reference evidence="2 3" key="1">
    <citation type="journal article" date="2019" name="Sci. Data">
        <title>Hybrid genome assembly and annotation of Danionella translucida.</title>
        <authorList>
            <person name="Kadobianskyi M."/>
            <person name="Schulze L."/>
            <person name="Schuelke M."/>
            <person name="Judkewitz B."/>
        </authorList>
    </citation>
    <scope>NUCLEOTIDE SEQUENCE [LARGE SCALE GENOMIC DNA]</scope>
    <source>
        <strain evidence="2 3">Bolton</strain>
    </source>
</reference>
<keyword evidence="1" id="KW-0812">Transmembrane</keyword>
<keyword evidence="1" id="KW-1133">Transmembrane helix</keyword>
<name>A0A553PUG7_9TELE</name>
<gene>
    <name evidence="2" type="ORF">DNTS_005248</name>
</gene>
<accession>A0A553PUG7</accession>
<proteinExistence type="predicted"/>
<protein>
    <submittedName>
        <fullName evidence="2">Uncharacterized protein</fullName>
    </submittedName>
</protein>